<evidence type="ECO:0000256" key="4">
    <source>
        <dbReference type="ARBA" id="ARBA00023002"/>
    </source>
</evidence>
<dbReference type="InterPro" id="IPR036460">
    <property type="entry name" value="Cu_amine_oxidase_C_sf"/>
</dbReference>
<evidence type="ECO:0000313" key="12">
    <source>
        <dbReference type="Proteomes" id="UP000649617"/>
    </source>
</evidence>
<dbReference type="InterPro" id="IPR000269">
    <property type="entry name" value="Cu_amine_oxidase"/>
</dbReference>
<evidence type="ECO:0000256" key="3">
    <source>
        <dbReference type="ARBA" id="ARBA00022772"/>
    </source>
</evidence>
<evidence type="ECO:0000256" key="7">
    <source>
        <dbReference type="PIRSR" id="PIRSR600269-51"/>
    </source>
</evidence>
<dbReference type="Pfam" id="PF01179">
    <property type="entry name" value="Cu_amine_oxid"/>
    <property type="match status" value="1"/>
</dbReference>
<dbReference type="PANTHER" id="PTHR10638">
    <property type="entry name" value="COPPER AMINE OXIDASE"/>
    <property type="match status" value="1"/>
</dbReference>
<evidence type="ECO:0000259" key="10">
    <source>
        <dbReference type="Pfam" id="PF01179"/>
    </source>
</evidence>
<comment type="PTM">
    <text evidence="7 8">Topaquinone (TPQ) is generated by copper-dependent autoxidation of a specific tyrosyl residue.</text>
</comment>
<keyword evidence="2 8" id="KW-0479">Metal-binding</keyword>
<dbReference type="GO" id="GO:0005886">
    <property type="term" value="C:plasma membrane"/>
    <property type="evidence" value="ECO:0007669"/>
    <property type="project" value="TreeGrafter"/>
</dbReference>
<accession>A0A812VNG1</accession>
<organism evidence="11 12">
    <name type="scientific">Symbiodinium pilosum</name>
    <name type="common">Dinoflagellate</name>
    <dbReference type="NCBI Taxonomy" id="2952"/>
    <lineage>
        <taxon>Eukaryota</taxon>
        <taxon>Sar</taxon>
        <taxon>Alveolata</taxon>
        <taxon>Dinophyceae</taxon>
        <taxon>Suessiales</taxon>
        <taxon>Symbiodiniaceae</taxon>
        <taxon>Symbiodinium</taxon>
    </lineage>
</organism>
<feature type="region of interest" description="Disordered" evidence="9">
    <location>
        <begin position="290"/>
        <end position="315"/>
    </location>
</feature>
<dbReference type="InterPro" id="IPR015798">
    <property type="entry name" value="Cu_amine_oxidase_C"/>
</dbReference>
<dbReference type="SUPFAM" id="SSF49998">
    <property type="entry name" value="Amine oxidase catalytic domain"/>
    <property type="match status" value="1"/>
</dbReference>
<evidence type="ECO:0000256" key="9">
    <source>
        <dbReference type="SAM" id="MobiDB-lite"/>
    </source>
</evidence>
<dbReference type="Gene3D" id="3.10.450.40">
    <property type="match status" value="2"/>
</dbReference>
<keyword evidence="4 8" id="KW-0560">Oxidoreductase</keyword>
<dbReference type="Proteomes" id="UP000649617">
    <property type="component" value="Unassembled WGS sequence"/>
</dbReference>
<dbReference type="InterPro" id="IPR049948">
    <property type="entry name" value="Cu_Am_ox_TPQ-bd"/>
</dbReference>
<dbReference type="GO" id="GO:0005507">
    <property type="term" value="F:copper ion binding"/>
    <property type="evidence" value="ECO:0007669"/>
    <property type="project" value="InterPro"/>
</dbReference>
<dbReference type="GO" id="GO:0009308">
    <property type="term" value="P:amine metabolic process"/>
    <property type="evidence" value="ECO:0007669"/>
    <property type="project" value="UniProtKB-UniRule"/>
</dbReference>
<evidence type="ECO:0000256" key="8">
    <source>
        <dbReference type="RuleBase" id="RU000672"/>
    </source>
</evidence>
<feature type="active site" description="Schiff-base intermediate with substrate; via topaquinone" evidence="6">
    <location>
        <position position="459"/>
    </location>
</feature>
<keyword evidence="5 8" id="KW-0186">Copper</keyword>
<gene>
    <name evidence="11" type="primary">AOC3</name>
    <name evidence="11" type="ORF">SPIL2461_LOCUS16614</name>
</gene>
<dbReference type="AlphaFoldDB" id="A0A812VNG1"/>
<dbReference type="SUPFAM" id="SSF54416">
    <property type="entry name" value="Amine oxidase N-terminal region"/>
    <property type="match status" value="2"/>
</dbReference>
<feature type="active site" description="Proton acceptor" evidence="6">
    <location>
        <position position="370"/>
    </location>
</feature>
<evidence type="ECO:0000256" key="5">
    <source>
        <dbReference type="ARBA" id="ARBA00023008"/>
    </source>
</evidence>
<dbReference type="InterPro" id="IPR016182">
    <property type="entry name" value="Cu_amine_oxidase_N-reg"/>
</dbReference>
<keyword evidence="3 6" id="KW-0801">TPQ</keyword>
<dbReference type="EMBL" id="CAJNIZ010042693">
    <property type="protein sequence ID" value="CAE7632486.1"/>
    <property type="molecule type" value="Genomic_DNA"/>
</dbReference>
<evidence type="ECO:0000256" key="6">
    <source>
        <dbReference type="PIRSR" id="PIRSR600269-50"/>
    </source>
</evidence>
<comment type="similarity">
    <text evidence="1 8">Belongs to the copper/topaquinone oxidase family.</text>
</comment>
<protein>
    <recommendedName>
        <fullName evidence="8">Amine oxidase</fullName>
        <ecNumber evidence="8">1.4.3.-</ecNumber>
    </recommendedName>
</protein>
<evidence type="ECO:0000256" key="2">
    <source>
        <dbReference type="ARBA" id="ARBA00022723"/>
    </source>
</evidence>
<dbReference type="PRINTS" id="PR00766">
    <property type="entry name" value="CUDAOXIDASE"/>
</dbReference>
<evidence type="ECO:0000256" key="1">
    <source>
        <dbReference type="ARBA" id="ARBA00007983"/>
    </source>
</evidence>
<dbReference type="GO" id="GO:0048038">
    <property type="term" value="F:quinone binding"/>
    <property type="evidence" value="ECO:0007669"/>
    <property type="project" value="InterPro"/>
</dbReference>
<dbReference type="EC" id="1.4.3.-" evidence="8"/>
<dbReference type="PANTHER" id="PTHR10638:SF20">
    <property type="entry name" value="AMINE OXIDASE"/>
    <property type="match status" value="1"/>
</dbReference>
<keyword evidence="12" id="KW-1185">Reference proteome</keyword>
<sequence length="729" mass="81073">MSLAEKPVHASLPAWPACRYGRKKREPVRFYSSRASETLGELSVAEVQAVSSWFMAKTSAAGARSEPSVEKWLAGPSAVELLRPPKKATLAYLDGKGPKPARFARVTMATKTAVLEYKVGPLGPAASLDGATIEELVPAGSIPYSKRPGFEETNFVESLYNKTIEEMGKHMEMSSLLIEAFGKIFPHLGGFSPEHGTALYLPRNDPLAPFGTRRVRIKSTWQPPLPSRPDANWLYPIPFDFEVNITSWNVSEWYVSHITFCGQGPWNSTAEVVAAHAKGQLKLCKPNFSSAGGWDTPQQESPRSGAPRRESGDSGVAWGPWSFSVTQRPSTGVAITDIKFRGERIAYELALMDSQAIYGGRVRDQFMYSDSAYTMSQWSTSLEPGVDCPEDATYLSAANWMGPVLSRNPDPSKANAFWPICIFHWDEDHEIWRHMDAGYTRGYVRKTILVRSIATVGNYDYILDVKFREDGEINVESRFAGYPETRYTGVGEERFSTIVRPGVAGIVHTHSVAWKVDLEIAGSKNALHVTEVREHASSGLGVDWRADPNEEVFPTKILEARYVEREGVGLSTFAADPKVPKVWAIVNRNSSSSAAGSELNPRGYRVELLSFSTSQLHSATHPFVKAMPWTKYHLAVTRYQDNEYRPSSPYVNFDGLQPWNDKYAQDLDVFLGNNESLLDEDLVAWIGLNKEHIVRQEDVPLVSNFGVAFSLQPFNFFELNTASNPPHSA</sequence>
<feature type="domain" description="Copper amine oxidase catalytic" evidence="10">
    <location>
        <begin position="314"/>
        <end position="722"/>
    </location>
</feature>
<comment type="caution">
    <text evidence="11">The sequence shown here is derived from an EMBL/GenBank/DDBJ whole genome shotgun (WGS) entry which is preliminary data.</text>
</comment>
<dbReference type="PROSITE" id="PS01164">
    <property type="entry name" value="COPPER_AMINE_OXID_1"/>
    <property type="match status" value="1"/>
</dbReference>
<proteinExistence type="inferred from homology"/>
<name>A0A812VNG1_SYMPI</name>
<evidence type="ECO:0000313" key="11">
    <source>
        <dbReference type="EMBL" id="CAE7632486.1"/>
    </source>
</evidence>
<comment type="cofactor">
    <cofactor evidence="8">
        <name>Cu cation</name>
        <dbReference type="ChEBI" id="CHEBI:23378"/>
    </cofactor>
    <text evidence="8">Contains 1 topaquinone per subunit.</text>
</comment>
<feature type="modified residue" description="2',4',5'-topaquinone" evidence="7">
    <location>
        <position position="459"/>
    </location>
</feature>
<dbReference type="Gene3D" id="2.70.98.20">
    <property type="entry name" value="Copper amine oxidase, catalytic domain"/>
    <property type="match status" value="1"/>
</dbReference>
<dbReference type="GO" id="GO:0008131">
    <property type="term" value="F:primary methylamine oxidase activity"/>
    <property type="evidence" value="ECO:0007669"/>
    <property type="project" value="InterPro"/>
</dbReference>
<reference evidence="11" key="1">
    <citation type="submission" date="2021-02" db="EMBL/GenBank/DDBJ databases">
        <authorList>
            <person name="Dougan E. K."/>
            <person name="Rhodes N."/>
            <person name="Thang M."/>
            <person name="Chan C."/>
        </authorList>
    </citation>
    <scope>NUCLEOTIDE SEQUENCE</scope>
</reference>
<dbReference type="OrthoDB" id="5379943at2759"/>